<evidence type="ECO:0000313" key="6">
    <source>
        <dbReference type="Proteomes" id="UP001595457"/>
    </source>
</evidence>
<feature type="signal peptide" evidence="4">
    <location>
        <begin position="1"/>
        <end position="25"/>
    </location>
</feature>
<dbReference type="InterPro" id="IPR023614">
    <property type="entry name" value="Porin_dom_sf"/>
</dbReference>
<accession>A0ABV7AYR4</accession>
<dbReference type="Gene3D" id="2.40.160.10">
    <property type="entry name" value="Porin"/>
    <property type="match status" value="1"/>
</dbReference>
<keyword evidence="2" id="KW-0813">Transport</keyword>
<protein>
    <submittedName>
        <fullName evidence="5">OprD family porin</fullName>
    </submittedName>
</protein>
<gene>
    <name evidence="5" type="ORF">ACFOJE_20675</name>
</gene>
<dbReference type="InterPro" id="IPR005318">
    <property type="entry name" value="OM_porin_bac"/>
</dbReference>
<dbReference type="PANTHER" id="PTHR34596:SF2">
    <property type="entry name" value="CHITOPORIN"/>
    <property type="match status" value="1"/>
</dbReference>
<dbReference type="RefSeq" id="WP_377816869.1">
    <property type="nucleotide sequence ID" value="NZ_JBHRSJ010000035.1"/>
</dbReference>
<evidence type="ECO:0000313" key="5">
    <source>
        <dbReference type="EMBL" id="MFC2974612.1"/>
    </source>
</evidence>
<dbReference type="SUPFAM" id="SSF56935">
    <property type="entry name" value="Porins"/>
    <property type="match status" value="1"/>
</dbReference>
<name>A0ABV7AYR4_9GAMM</name>
<evidence type="ECO:0000256" key="3">
    <source>
        <dbReference type="ARBA" id="ARBA00022729"/>
    </source>
</evidence>
<reference evidence="6" key="1">
    <citation type="journal article" date="2019" name="Int. J. Syst. Evol. Microbiol.">
        <title>The Global Catalogue of Microorganisms (GCM) 10K type strain sequencing project: providing services to taxonomists for standard genome sequencing and annotation.</title>
        <authorList>
            <consortium name="The Broad Institute Genomics Platform"/>
            <consortium name="The Broad Institute Genome Sequencing Center for Infectious Disease"/>
            <person name="Wu L."/>
            <person name="Ma J."/>
        </authorList>
    </citation>
    <scope>NUCLEOTIDE SEQUENCE [LARGE SCALE GENOMIC DNA]</scope>
    <source>
        <strain evidence="6">KCTC 62195</strain>
    </source>
</reference>
<dbReference type="EMBL" id="JBHRSJ010000035">
    <property type="protein sequence ID" value="MFC2974612.1"/>
    <property type="molecule type" value="Genomic_DNA"/>
</dbReference>
<dbReference type="Proteomes" id="UP001595457">
    <property type="component" value="Unassembled WGS sequence"/>
</dbReference>
<evidence type="ECO:0000256" key="2">
    <source>
        <dbReference type="ARBA" id="ARBA00022448"/>
    </source>
</evidence>
<comment type="caution">
    <text evidence="5">The sequence shown here is derived from an EMBL/GenBank/DDBJ whole genome shotgun (WGS) entry which is preliminary data.</text>
</comment>
<comment type="similarity">
    <text evidence="1">Belongs to the outer membrane porin (Opr) (TC 1.B.25) family.</text>
</comment>
<feature type="chain" id="PRO_5046948871" evidence="4">
    <location>
        <begin position="26"/>
        <end position="456"/>
    </location>
</feature>
<dbReference type="PANTHER" id="PTHR34596">
    <property type="entry name" value="CHITOPORIN"/>
    <property type="match status" value="1"/>
</dbReference>
<keyword evidence="3 4" id="KW-0732">Signal</keyword>
<evidence type="ECO:0000256" key="1">
    <source>
        <dbReference type="ARBA" id="ARBA00009075"/>
    </source>
</evidence>
<proteinExistence type="inferred from homology"/>
<sequence length="456" mass="50591">MHILNVKIGVLACCAGLSVTGAALAGQAQSRGFFEDSHFDLLNRNYYFNRDFRNGARNNLGGNAHKPPAERNGYREEWAHGLMAFYRSGFTRGIVGFGLDAHALVGIRLDSGAGRTGTSLLPWDGDGNPESEYSELGGALKLRFSSSVLKYGQQLPNVPVFSMNQTRLLPSTATGFSLTVDEIGGLNLQAGHFTAVSGVDSSDNHGEITTDYAVLPPARSIDYLGGTYKFGEDLSLTLYGSELEDIWRQYYANARYRLALPHNQALTFVFHLYDTHDHGKSKGGNIDNTSWSLSAAYRIGGHTLTLGHQRIDGDEPLDWVGFDGTQGGMLFMGNVSQVVTFSEANERSWQLRYDLDLAPYGIPGLTFMTRYTRGDHMDNADSDNPFYTRHGASVYQRGKDYSHWERNVELAYVLQSGPAKDLLLRVRQSTHRASIGYRYPDHDEVRLIVEYPLGLF</sequence>
<evidence type="ECO:0000256" key="4">
    <source>
        <dbReference type="SAM" id="SignalP"/>
    </source>
</evidence>
<dbReference type="Pfam" id="PF03573">
    <property type="entry name" value="OprD"/>
    <property type="match status" value="1"/>
</dbReference>
<keyword evidence="6" id="KW-1185">Reference proteome</keyword>
<organism evidence="5 6">
    <name type="scientific">Azotobacter bryophylli</name>
    <dbReference type="NCBI Taxonomy" id="1986537"/>
    <lineage>
        <taxon>Bacteria</taxon>
        <taxon>Pseudomonadati</taxon>
        <taxon>Pseudomonadota</taxon>
        <taxon>Gammaproteobacteria</taxon>
        <taxon>Pseudomonadales</taxon>
        <taxon>Pseudomonadaceae</taxon>
        <taxon>Azotobacter</taxon>
    </lineage>
</organism>